<dbReference type="Gene3D" id="1.10.150.130">
    <property type="match status" value="1"/>
</dbReference>
<keyword evidence="4" id="KW-0233">DNA recombination</keyword>
<dbReference type="PROSITE" id="PS51898">
    <property type="entry name" value="TYR_RECOMBINASE"/>
    <property type="match status" value="1"/>
</dbReference>
<dbReference type="GO" id="GO:0007059">
    <property type="term" value="P:chromosome segregation"/>
    <property type="evidence" value="ECO:0007669"/>
    <property type="project" value="UniProtKB-KW"/>
</dbReference>
<evidence type="ECO:0000256" key="1">
    <source>
        <dbReference type="ARBA" id="ARBA00022829"/>
    </source>
</evidence>
<dbReference type="GO" id="GO:0003677">
    <property type="term" value="F:DNA binding"/>
    <property type="evidence" value="ECO:0007669"/>
    <property type="project" value="UniProtKB-UniRule"/>
</dbReference>
<keyword evidence="2" id="KW-0229">DNA integration</keyword>
<gene>
    <name evidence="8" type="ORF">IH622_12705</name>
</gene>
<evidence type="ECO:0000259" key="6">
    <source>
        <dbReference type="PROSITE" id="PS51898"/>
    </source>
</evidence>
<dbReference type="GO" id="GO:0015074">
    <property type="term" value="P:DNA integration"/>
    <property type="evidence" value="ECO:0007669"/>
    <property type="project" value="UniProtKB-KW"/>
</dbReference>
<dbReference type="InterPro" id="IPR002104">
    <property type="entry name" value="Integrase_catalytic"/>
</dbReference>
<dbReference type="PANTHER" id="PTHR30349">
    <property type="entry name" value="PHAGE INTEGRASE-RELATED"/>
    <property type="match status" value="1"/>
</dbReference>
<reference evidence="8" key="2">
    <citation type="submission" date="2020-10" db="EMBL/GenBank/DDBJ databases">
        <title>Enrichment of novel Verrucomicrobia, Bacteroidetes and Krumholzibacteria in an oxygen-limited, methane- and iron-fed bioreactor inoculated with Bothnian Sea sediments.</title>
        <authorList>
            <person name="Martins P.D."/>
            <person name="de Jong A."/>
            <person name="Lenstra W.K."/>
            <person name="van Helmond N.A.G.M."/>
            <person name="Slomp C.P."/>
            <person name="Jetten M.S.M."/>
            <person name="Welte C.U."/>
            <person name="Rasigraf O."/>
        </authorList>
    </citation>
    <scope>NUCLEOTIDE SEQUENCE</scope>
    <source>
        <strain evidence="8">MAG47</strain>
    </source>
</reference>
<organism evidence="8 9">
    <name type="scientific">Brucella anthropi</name>
    <name type="common">Ochrobactrum anthropi</name>
    <dbReference type="NCBI Taxonomy" id="529"/>
    <lineage>
        <taxon>Bacteria</taxon>
        <taxon>Pseudomonadati</taxon>
        <taxon>Pseudomonadota</taxon>
        <taxon>Alphaproteobacteria</taxon>
        <taxon>Hyphomicrobiales</taxon>
        <taxon>Brucellaceae</taxon>
        <taxon>Brucella/Ochrobactrum group</taxon>
        <taxon>Brucella</taxon>
    </lineage>
</organism>
<proteinExistence type="predicted"/>
<reference evidence="8" key="1">
    <citation type="submission" date="2020-09" db="EMBL/GenBank/DDBJ databases">
        <authorList>
            <person name="Dalcin Martins P."/>
        </authorList>
    </citation>
    <scope>NUCLEOTIDE SEQUENCE</scope>
    <source>
        <strain evidence="8">MAG47</strain>
    </source>
</reference>
<dbReference type="SUPFAM" id="SSF56349">
    <property type="entry name" value="DNA breaking-rejoining enzymes"/>
    <property type="match status" value="1"/>
</dbReference>
<keyword evidence="3 5" id="KW-0238">DNA-binding</keyword>
<dbReference type="PANTHER" id="PTHR30349:SF81">
    <property type="entry name" value="TYROSINE RECOMBINASE XERC"/>
    <property type="match status" value="1"/>
</dbReference>
<dbReference type="InterPro" id="IPR013762">
    <property type="entry name" value="Integrase-like_cat_sf"/>
</dbReference>
<protein>
    <submittedName>
        <fullName evidence="8">Site-specific integrase</fullName>
    </submittedName>
</protein>
<name>A0A8I0N6M1_BRUAN</name>
<evidence type="ECO:0000313" key="9">
    <source>
        <dbReference type="Proteomes" id="UP000642265"/>
    </source>
</evidence>
<dbReference type="AlphaFoldDB" id="A0A8I0N6M1"/>
<keyword evidence="1" id="KW-0159">Chromosome partition</keyword>
<feature type="domain" description="Core-binding (CB)" evidence="7">
    <location>
        <begin position="6"/>
        <end position="99"/>
    </location>
</feature>
<dbReference type="PROSITE" id="PS51900">
    <property type="entry name" value="CB"/>
    <property type="match status" value="1"/>
</dbReference>
<evidence type="ECO:0000256" key="5">
    <source>
        <dbReference type="PROSITE-ProRule" id="PRU01248"/>
    </source>
</evidence>
<dbReference type="InterPro" id="IPR044068">
    <property type="entry name" value="CB"/>
</dbReference>
<evidence type="ECO:0000313" key="8">
    <source>
        <dbReference type="EMBL" id="MBE0561655.1"/>
    </source>
</evidence>
<dbReference type="Pfam" id="PF02899">
    <property type="entry name" value="Phage_int_SAM_1"/>
    <property type="match status" value="1"/>
</dbReference>
<evidence type="ECO:0000256" key="4">
    <source>
        <dbReference type="ARBA" id="ARBA00023172"/>
    </source>
</evidence>
<dbReference type="Gene3D" id="1.10.443.10">
    <property type="entry name" value="Intergrase catalytic core"/>
    <property type="match status" value="1"/>
</dbReference>
<dbReference type="GO" id="GO:0006310">
    <property type="term" value="P:DNA recombination"/>
    <property type="evidence" value="ECO:0007669"/>
    <property type="project" value="UniProtKB-KW"/>
</dbReference>
<dbReference type="EMBL" id="JACZKO010000036">
    <property type="protein sequence ID" value="MBE0561655.1"/>
    <property type="molecule type" value="Genomic_DNA"/>
</dbReference>
<dbReference type="Proteomes" id="UP000642265">
    <property type="component" value="Unassembled WGS sequence"/>
</dbReference>
<evidence type="ECO:0000259" key="7">
    <source>
        <dbReference type="PROSITE" id="PS51900"/>
    </source>
</evidence>
<evidence type="ECO:0000256" key="3">
    <source>
        <dbReference type="ARBA" id="ARBA00023125"/>
    </source>
</evidence>
<evidence type="ECO:0000256" key="2">
    <source>
        <dbReference type="ARBA" id="ARBA00022908"/>
    </source>
</evidence>
<sequence>MKSSSPSLPGLIQSFFQQHLVQARGASPHTIRAYRDALRLFLEHLAQQQHRGIDRLTLSDVTSQQVLDFLRGLENRRGNQAVTRNLRLAALRSWVKHLLRHDPAHADQYARILAVPAKRTLHVQPDYLEPEQFRLVLNQVDMRTPRGIRDGALLLFLYNTGARVGEVLLMRWTDVCLSRPHQVRLHCKGGKERICPLWKQTADLLRRLRCHTSASEESQVFLNSHGQPLSRDGVAYLLRHYYQLARKQHSSLPKPSIHPHVLRHSCAVALLQAGIELTAIRDYLGHSSVATTGRYLQTNLAMKREVLSQFWKRAGLECGQPKRWRPSQGLLAYLESI</sequence>
<feature type="domain" description="Tyr recombinase" evidence="6">
    <location>
        <begin position="123"/>
        <end position="308"/>
    </location>
</feature>
<dbReference type="InterPro" id="IPR011010">
    <property type="entry name" value="DNA_brk_join_enz"/>
</dbReference>
<dbReference type="InterPro" id="IPR050090">
    <property type="entry name" value="Tyrosine_recombinase_XerCD"/>
</dbReference>
<accession>A0A8I0N6M1</accession>
<comment type="caution">
    <text evidence="8">The sequence shown here is derived from an EMBL/GenBank/DDBJ whole genome shotgun (WGS) entry which is preliminary data.</text>
</comment>
<dbReference type="InterPro" id="IPR010998">
    <property type="entry name" value="Integrase_recombinase_N"/>
</dbReference>
<dbReference type="Pfam" id="PF00589">
    <property type="entry name" value="Phage_integrase"/>
    <property type="match status" value="1"/>
</dbReference>
<dbReference type="InterPro" id="IPR004107">
    <property type="entry name" value="Integrase_SAM-like_N"/>
</dbReference>